<dbReference type="Proteomes" id="UP001207468">
    <property type="component" value="Unassembled WGS sequence"/>
</dbReference>
<gene>
    <name evidence="1" type="ORF">F5148DRAFT_1162566</name>
</gene>
<dbReference type="EMBL" id="JAGFNK010000008">
    <property type="protein sequence ID" value="KAI9512571.1"/>
    <property type="molecule type" value="Genomic_DNA"/>
</dbReference>
<keyword evidence="2" id="KW-1185">Reference proteome</keyword>
<protein>
    <submittedName>
        <fullName evidence="1">Uncharacterized protein</fullName>
    </submittedName>
</protein>
<organism evidence="1 2">
    <name type="scientific">Russula earlei</name>
    <dbReference type="NCBI Taxonomy" id="71964"/>
    <lineage>
        <taxon>Eukaryota</taxon>
        <taxon>Fungi</taxon>
        <taxon>Dikarya</taxon>
        <taxon>Basidiomycota</taxon>
        <taxon>Agaricomycotina</taxon>
        <taxon>Agaricomycetes</taxon>
        <taxon>Russulales</taxon>
        <taxon>Russulaceae</taxon>
        <taxon>Russula</taxon>
    </lineage>
</organism>
<proteinExistence type="predicted"/>
<evidence type="ECO:0000313" key="2">
    <source>
        <dbReference type="Proteomes" id="UP001207468"/>
    </source>
</evidence>
<accession>A0ACC0ULW5</accession>
<evidence type="ECO:0000313" key="1">
    <source>
        <dbReference type="EMBL" id="KAI9512571.1"/>
    </source>
</evidence>
<comment type="caution">
    <text evidence="1">The sequence shown here is derived from an EMBL/GenBank/DDBJ whole genome shotgun (WGS) entry which is preliminary data.</text>
</comment>
<sequence>MSFQNFRLDSISVQSPQSPPYPTSAPTSASTSNNIHDAATRGAQRGPYGSGDMDDGYTLVFENLEAFQAWREKEEEEKVVEFVKGDTHGSKAMPPRFKDHVKLICARHSRSGRKKYVKKYPERVRKVPSRKLDGNGCQASMSYKTYFDTPQVRVCYVSQHSHETGLANLPFTRRGRRAQAAAKSTPADPNPSGSQASQSHPGAPSPPRDLTAGQVAAPLRAAQPEPTPAFSSPYPHFPSMSMPLPHGLGSILPLPFPMPSANQAVVGSDRERMERERWDRLDVLYQSIRSNARQFEYPAASVAALESVLVRMYFESPIPAPAPPHPQPHPPYTTTGTLPMPQVPVVAPPQQPENIAMAHGDHSDDTSDGDEDDEEA</sequence>
<name>A0ACC0ULW5_9AGAM</name>
<reference evidence="1" key="1">
    <citation type="submission" date="2021-03" db="EMBL/GenBank/DDBJ databases">
        <title>Evolutionary priming and transition to the ectomycorrhizal habit in an iconic lineage of mushroom-forming fungi: is preadaptation a requirement?</title>
        <authorList>
            <consortium name="DOE Joint Genome Institute"/>
            <person name="Looney B.P."/>
            <person name="Miyauchi S."/>
            <person name="Morin E."/>
            <person name="Drula E."/>
            <person name="Courty P.E."/>
            <person name="Chicoki N."/>
            <person name="Fauchery L."/>
            <person name="Kohler A."/>
            <person name="Kuo A."/>
            <person name="LaButti K."/>
            <person name="Pangilinan J."/>
            <person name="Lipzen A."/>
            <person name="Riley R."/>
            <person name="Andreopoulos W."/>
            <person name="He G."/>
            <person name="Johnson J."/>
            <person name="Barry K.W."/>
            <person name="Grigoriev I.V."/>
            <person name="Nagy L."/>
            <person name="Hibbett D."/>
            <person name="Henrissat B."/>
            <person name="Matheny P.B."/>
            <person name="Labbe J."/>
            <person name="Martin A.F."/>
        </authorList>
    </citation>
    <scope>NUCLEOTIDE SEQUENCE</scope>
    <source>
        <strain evidence="1">BPL698</strain>
    </source>
</reference>